<name>A0A7V8VHF6_9BACT</name>
<protein>
    <submittedName>
        <fullName evidence="1">Uncharacterized protein</fullName>
    </submittedName>
</protein>
<reference evidence="1 2" key="1">
    <citation type="submission" date="2020-07" db="EMBL/GenBank/DDBJ databases">
        <title>Thermogemmata thermophila gen. nov., sp. nov., a novel moderate thermophilic planctomycete from a Kamchatka hot spring.</title>
        <authorList>
            <person name="Elcheninov A.G."/>
            <person name="Podosokorskaya O.A."/>
            <person name="Kovaleva O.L."/>
            <person name="Novikov A."/>
            <person name="Bonch-Osmolovskaya E.A."/>
            <person name="Toshchakov S.V."/>
            <person name="Kublanov I.V."/>
        </authorList>
    </citation>
    <scope>NUCLEOTIDE SEQUENCE [LARGE SCALE GENOMIC DNA]</scope>
    <source>
        <strain evidence="1 2">2918</strain>
    </source>
</reference>
<keyword evidence="2" id="KW-1185">Reference proteome</keyword>
<evidence type="ECO:0000313" key="1">
    <source>
        <dbReference type="EMBL" id="MBA2227996.1"/>
    </source>
</evidence>
<dbReference type="EMBL" id="JACEFB010000061">
    <property type="protein sequence ID" value="MBA2227996.1"/>
    <property type="molecule type" value="Genomic_DNA"/>
</dbReference>
<feature type="non-terminal residue" evidence="1">
    <location>
        <position position="68"/>
    </location>
</feature>
<dbReference type="RefSeq" id="WP_194539847.1">
    <property type="nucleotide sequence ID" value="NZ_JACEFB010000061.1"/>
</dbReference>
<dbReference type="AlphaFoldDB" id="A0A7V8VHF6"/>
<gene>
    <name evidence="1" type="ORF">H0921_17695</name>
</gene>
<sequence>AQWGGLEPFTLDRLRVTFDKAINVNTFTSGDIVSFVGPGGSISTSYQITAVSGGGNKVFDIVFGVQRG</sequence>
<accession>A0A7V8VHF6</accession>
<feature type="non-terminal residue" evidence="1">
    <location>
        <position position="1"/>
    </location>
</feature>
<comment type="caution">
    <text evidence="1">The sequence shown here is derived from an EMBL/GenBank/DDBJ whole genome shotgun (WGS) entry which is preliminary data.</text>
</comment>
<evidence type="ECO:0000313" key="2">
    <source>
        <dbReference type="Proteomes" id="UP000542342"/>
    </source>
</evidence>
<proteinExistence type="predicted"/>
<organism evidence="1 2">
    <name type="scientific">Thermogemmata fonticola</name>
    <dbReference type="NCBI Taxonomy" id="2755323"/>
    <lineage>
        <taxon>Bacteria</taxon>
        <taxon>Pseudomonadati</taxon>
        <taxon>Planctomycetota</taxon>
        <taxon>Planctomycetia</taxon>
        <taxon>Gemmatales</taxon>
        <taxon>Gemmataceae</taxon>
        <taxon>Thermogemmata</taxon>
    </lineage>
</organism>
<dbReference type="Proteomes" id="UP000542342">
    <property type="component" value="Unassembled WGS sequence"/>
</dbReference>